<gene>
    <name evidence="2" type="ORF">WDU99_07185</name>
</gene>
<dbReference type="Pfam" id="PF03781">
    <property type="entry name" value="FGE-sulfatase"/>
    <property type="match status" value="1"/>
</dbReference>
<sequence>MSGSTIDWVEIPEGILQRGTPLDELEGIAARYADTGVPLAWYRKEAPRTPVRVPAFRISRVPVTVSEWSAFAADSGRAPLPVQSRTPGDHPIIGVPWSDAVDYCTWLSEHLGGAVRLPTEDEWERAARGDDTREFPWGDEYRVGLANLVDLGIGTTTPVGSFPEGASPFGVLDLAGNADEWTSTVYAPYPGAPADLPARDEYAFDPHVTRGGAFRHDRDLARCARRHSAYEADLTSIGVGFRLASDAV</sequence>
<reference evidence="2 3" key="1">
    <citation type="submission" date="2024-02" db="EMBL/GenBank/DDBJ databases">
        <authorList>
            <person name="Saticioglu I.B."/>
        </authorList>
    </citation>
    <scope>NUCLEOTIDE SEQUENCE [LARGE SCALE GENOMIC DNA]</scope>
    <source>
        <strain evidence="2 3">Mu-80</strain>
    </source>
</reference>
<dbReference type="SUPFAM" id="SSF56436">
    <property type="entry name" value="C-type lectin-like"/>
    <property type="match status" value="1"/>
</dbReference>
<dbReference type="InterPro" id="IPR051043">
    <property type="entry name" value="Sulfatase_Mod_Factor_Kinase"/>
</dbReference>
<dbReference type="InterPro" id="IPR016187">
    <property type="entry name" value="CTDL_fold"/>
</dbReference>
<dbReference type="Gene3D" id="3.90.1580.10">
    <property type="entry name" value="paralog of FGE (formylglycine-generating enzyme)"/>
    <property type="match status" value="1"/>
</dbReference>
<comment type="caution">
    <text evidence="2">The sequence shown here is derived from an EMBL/GenBank/DDBJ whole genome shotgun (WGS) entry which is preliminary data.</text>
</comment>
<organism evidence="2 3">
    <name type="scientific">Microbacterium bandirmense</name>
    <dbReference type="NCBI Taxonomy" id="3122050"/>
    <lineage>
        <taxon>Bacteria</taxon>
        <taxon>Bacillati</taxon>
        <taxon>Actinomycetota</taxon>
        <taxon>Actinomycetes</taxon>
        <taxon>Micrococcales</taxon>
        <taxon>Microbacteriaceae</taxon>
        <taxon>Microbacterium</taxon>
    </lineage>
</organism>
<feature type="domain" description="Sulfatase-modifying factor enzyme-like" evidence="1">
    <location>
        <begin position="7"/>
        <end position="244"/>
    </location>
</feature>
<accession>A0ABU8LAS5</accession>
<name>A0ABU8LAS5_9MICO</name>
<dbReference type="Proteomes" id="UP001371224">
    <property type="component" value="Unassembled WGS sequence"/>
</dbReference>
<dbReference type="EMBL" id="JBBDGM010000005">
    <property type="protein sequence ID" value="MEJ1088096.1"/>
    <property type="molecule type" value="Genomic_DNA"/>
</dbReference>
<keyword evidence="3" id="KW-1185">Reference proteome</keyword>
<protein>
    <submittedName>
        <fullName evidence="2">SUMF1/EgtB/PvdO family nonheme iron enzyme</fullName>
    </submittedName>
</protein>
<evidence type="ECO:0000313" key="2">
    <source>
        <dbReference type="EMBL" id="MEJ1088096.1"/>
    </source>
</evidence>
<dbReference type="InterPro" id="IPR005532">
    <property type="entry name" value="SUMF_dom"/>
</dbReference>
<dbReference type="PANTHER" id="PTHR23150">
    <property type="entry name" value="SULFATASE MODIFYING FACTOR 1, 2"/>
    <property type="match status" value="1"/>
</dbReference>
<dbReference type="RefSeq" id="WP_337331765.1">
    <property type="nucleotide sequence ID" value="NZ_JBBDGM010000005.1"/>
</dbReference>
<evidence type="ECO:0000313" key="3">
    <source>
        <dbReference type="Proteomes" id="UP001371224"/>
    </source>
</evidence>
<proteinExistence type="predicted"/>
<dbReference type="InterPro" id="IPR042095">
    <property type="entry name" value="SUMF_sf"/>
</dbReference>
<dbReference type="PANTHER" id="PTHR23150:SF19">
    <property type="entry name" value="FORMYLGLYCINE-GENERATING ENZYME"/>
    <property type="match status" value="1"/>
</dbReference>
<evidence type="ECO:0000259" key="1">
    <source>
        <dbReference type="Pfam" id="PF03781"/>
    </source>
</evidence>